<dbReference type="GO" id="GO:0005886">
    <property type="term" value="C:plasma membrane"/>
    <property type="evidence" value="ECO:0007669"/>
    <property type="project" value="UniProtKB-SubCell"/>
</dbReference>
<dbReference type="PANTHER" id="PTHR30619">
    <property type="entry name" value="DNA INTERNALIZATION/COMPETENCE PROTEIN COMEC/REC2"/>
    <property type="match status" value="1"/>
</dbReference>
<dbReference type="Proteomes" id="UP000233249">
    <property type="component" value="Unassembled WGS sequence"/>
</dbReference>
<feature type="transmembrane region" description="Helical" evidence="6">
    <location>
        <begin position="207"/>
        <end position="228"/>
    </location>
</feature>
<evidence type="ECO:0000259" key="7">
    <source>
        <dbReference type="Pfam" id="PF03772"/>
    </source>
</evidence>
<dbReference type="PANTHER" id="PTHR30619:SF7">
    <property type="entry name" value="BETA-LACTAMASE DOMAIN PROTEIN"/>
    <property type="match status" value="1"/>
</dbReference>
<comment type="subcellular location">
    <subcellularLocation>
        <location evidence="1">Cell membrane</location>
        <topology evidence="1">Multi-pass membrane protein</topology>
    </subcellularLocation>
</comment>
<keyword evidence="4 6" id="KW-1133">Transmembrane helix</keyword>
<evidence type="ECO:0000256" key="2">
    <source>
        <dbReference type="ARBA" id="ARBA00022475"/>
    </source>
</evidence>
<dbReference type="InterPro" id="IPR052159">
    <property type="entry name" value="Competence_DNA_uptake"/>
</dbReference>
<evidence type="ECO:0000256" key="3">
    <source>
        <dbReference type="ARBA" id="ARBA00022692"/>
    </source>
</evidence>
<dbReference type="NCBIfam" id="TIGR00360">
    <property type="entry name" value="ComEC_N-term"/>
    <property type="match status" value="1"/>
</dbReference>
<feature type="transmembrane region" description="Helical" evidence="6">
    <location>
        <begin position="267"/>
        <end position="292"/>
    </location>
</feature>
<feature type="transmembrane region" description="Helical" evidence="6">
    <location>
        <begin position="335"/>
        <end position="358"/>
    </location>
</feature>
<dbReference type="OrthoDB" id="7177610at2"/>
<gene>
    <name evidence="8" type="ORF">CXB45_04440</name>
</gene>
<sequence length="548" mass="56888">MSELRLVPAAALTWVVALAAIHGHAPLGACLVGVVAAVCLLLGSWGQALATGSCGAASLAVAVARVAEGRRALPGFLRATVLGEPRSLPGGSWLVRVRVPGYPAEVPLFIRDQEEPALPSGGTLSAAVDWAGSERAGVGRWVGTVRWWEVEEPAGVHAWVNRVHEEFREAVVRHMGASSQGIAPGMVLGDTSLQAQDERAAYLASGLSHLSAVSGANVTIVATCAFLLCRLCGLGPRVQVASAGALVVLFFLLVGPEPSVLRATVTGLVGLAAVARSATFPPLHALSVSVIALVLYDSDLSCRWGFALSVGATAGIVACYPIFYRLCARTRLPDAVARAVAVAAAADLATAPLVAAMSGRVSLVSVCANLAVGAAVAPVTVLGLVAVAWGCLRLPGQGIPLHLMEPCTWWIHRVARYASSLPYATVEARPEWVILGYAWLLYLALALRGRHFLLLMGALAGALLTAVWSSRAAPEADLSRLRVAVVDTEEEALHAPPGAQAIVVRDPSGRPAQYPSQTAAGVPVLFPARDGPVSLRSDGTQRAGDGRF</sequence>
<feature type="domain" description="ComEC/Rec2-related protein" evidence="7">
    <location>
        <begin position="186"/>
        <end position="448"/>
    </location>
</feature>
<keyword evidence="3 6" id="KW-0812">Transmembrane</keyword>
<evidence type="ECO:0000313" key="9">
    <source>
        <dbReference type="Proteomes" id="UP000233249"/>
    </source>
</evidence>
<dbReference type="AlphaFoldDB" id="A0A2N0X8B9"/>
<comment type="caution">
    <text evidence="8">The sequence shown here is derived from an EMBL/GenBank/DDBJ whole genome shotgun (WGS) entry which is preliminary data.</text>
</comment>
<feature type="transmembrane region" description="Helical" evidence="6">
    <location>
        <begin position="304"/>
        <end position="323"/>
    </location>
</feature>
<accession>A0A2N0X8B9</accession>
<name>A0A2N0X8B9_9CORY</name>
<keyword evidence="5 6" id="KW-0472">Membrane</keyword>
<evidence type="ECO:0000256" key="1">
    <source>
        <dbReference type="ARBA" id="ARBA00004651"/>
    </source>
</evidence>
<dbReference type="STRING" id="1121365.GCA_000375365_00383"/>
<dbReference type="Pfam" id="PF03772">
    <property type="entry name" value="Competence"/>
    <property type="match status" value="1"/>
</dbReference>
<dbReference type="InterPro" id="IPR004477">
    <property type="entry name" value="ComEC_N"/>
</dbReference>
<dbReference type="RefSeq" id="WP_101173380.1">
    <property type="nucleotide sequence ID" value="NZ_JAKRKB010000005.1"/>
</dbReference>
<dbReference type="EMBL" id="PJAF01000009">
    <property type="protein sequence ID" value="PKF68961.1"/>
    <property type="molecule type" value="Genomic_DNA"/>
</dbReference>
<protein>
    <submittedName>
        <fullName evidence="8">Competence protein ComEC</fullName>
    </submittedName>
</protein>
<evidence type="ECO:0000256" key="4">
    <source>
        <dbReference type="ARBA" id="ARBA00022989"/>
    </source>
</evidence>
<organism evidence="8 9">
    <name type="scientific">Corynebacterium mastitidis</name>
    <dbReference type="NCBI Taxonomy" id="161890"/>
    <lineage>
        <taxon>Bacteria</taxon>
        <taxon>Bacillati</taxon>
        <taxon>Actinomycetota</taxon>
        <taxon>Actinomycetes</taxon>
        <taxon>Mycobacteriales</taxon>
        <taxon>Corynebacteriaceae</taxon>
        <taxon>Corynebacterium</taxon>
    </lineage>
</organism>
<proteinExistence type="predicted"/>
<keyword evidence="2" id="KW-1003">Cell membrane</keyword>
<feature type="transmembrane region" description="Helical" evidence="6">
    <location>
        <begin position="234"/>
        <end position="255"/>
    </location>
</feature>
<evidence type="ECO:0000313" key="8">
    <source>
        <dbReference type="EMBL" id="PKF68961.1"/>
    </source>
</evidence>
<evidence type="ECO:0000256" key="6">
    <source>
        <dbReference type="SAM" id="Phobius"/>
    </source>
</evidence>
<evidence type="ECO:0000256" key="5">
    <source>
        <dbReference type="ARBA" id="ARBA00023136"/>
    </source>
</evidence>
<reference evidence="8 9" key="1">
    <citation type="submission" date="2017-12" db="EMBL/GenBank/DDBJ databases">
        <title>Corynebacterium mastitidis 16-1433 Genome.</title>
        <authorList>
            <person name="Gulvik C.A."/>
        </authorList>
    </citation>
    <scope>NUCLEOTIDE SEQUENCE [LARGE SCALE GENOMIC DNA]</scope>
    <source>
        <strain evidence="8 9">16-1433</strain>
    </source>
</reference>
<feature type="transmembrane region" description="Helical" evidence="6">
    <location>
        <begin position="370"/>
        <end position="392"/>
    </location>
</feature>